<evidence type="ECO:0008006" key="4">
    <source>
        <dbReference type="Google" id="ProtNLM"/>
    </source>
</evidence>
<sequence length="86" mass="9730">MLPQIRYVTACLLAIVFFPLFSSVAWAQTDPLPSWTDLPAKQRIMAFVRQTVTPDSPGYLPEAERIAVFDNDGTLWVEQPVYAQMV</sequence>
<evidence type="ECO:0000313" key="3">
    <source>
        <dbReference type="Proteomes" id="UP001156215"/>
    </source>
</evidence>
<evidence type="ECO:0000313" key="2">
    <source>
        <dbReference type="EMBL" id="WAW10201.1"/>
    </source>
</evidence>
<evidence type="ECO:0000256" key="1">
    <source>
        <dbReference type="SAM" id="SignalP"/>
    </source>
</evidence>
<keyword evidence="3" id="KW-1185">Reference proteome</keyword>
<accession>A0A9E9P4K1</accession>
<organism evidence="2 3">
    <name type="scientific">Oxalobacter vibrioformis</name>
    <dbReference type="NCBI Taxonomy" id="933080"/>
    <lineage>
        <taxon>Bacteria</taxon>
        <taxon>Pseudomonadati</taxon>
        <taxon>Pseudomonadota</taxon>
        <taxon>Betaproteobacteria</taxon>
        <taxon>Burkholderiales</taxon>
        <taxon>Oxalobacteraceae</taxon>
        <taxon>Oxalobacter</taxon>
    </lineage>
</organism>
<dbReference type="RefSeq" id="WP_269309204.1">
    <property type="nucleotide sequence ID" value="NZ_CP098242.1"/>
</dbReference>
<name>A0A9E9P4K1_9BURK</name>
<dbReference type="Proteomes" id="UP001156215">
    <property type="component" value="Chromosome"/>
</dbReference>
<feature type="signal peptide" evidence="1">
    <location>
        <begin position="1"/>
        <end position="27"/>
    </location>
</feature>
<gene>
    <name evidence="2" type="ORF">NB640_00585</name>
</gene>
<dbReference type="AlphaFoldDB" id="A0A9E9P4K1"/>
<keyword evidence="1" id="KW-0732">Signal</keyword>
<feature type="chain" id="PRO_5039177095" description="Haloacid dehalogenase-like hydrolase" evidence="1">
    <location>
        <begin position="28"/>
        <end position="86"/>
    </location>
</feature>
<proteinExistence type="predicted"/>
<reference evidence="2" key="1">
    <citation type="journal article" date="2022" name="Front. Microbiol.">
        <title>New perspectives on an old grouping: The genomic and phenotypic variability of Oxalobacter formigenes and the implications for calcium oxalate stone prevention.</title>
        <authorList>
            <person name="Chmiel J.A."/>
            <person name="Carr C."/>
            <person name="Stuivenberg G.A."/>
            <person name="Venema R."/>
            <person name="Chanyi R.M."/>
            <person name="Al K.F."/>
            <person name="Giguere D."/>
            <person name="Say H."/>
            <person name="Akouris P.P."/>
            <person name="Dominguez Romero S.A."/>
            <person name="Kwong A."/>
            <person name="Tai V."/>
            <person name="Koval S.F."/>
            <person name="Razvi H."/>
            <person name="Bjazevic J."/>
            <person name="Burton J.P."/>
        </authorList>
    </citation>
    <scope>NUCLEOTIDE SEQUENCE</scope>
    <source>
        <strain evidence="2">WoOx3</strain>
    </source>
</reference>
<protein>
    <recommendedName>
        <fullName evidence="4">Haloacid dehalogenase-like hydrolase</fullName>
    </recommendedName>
</protein>
<dbReference type="EMBL" id="CP098242">
    <property type="protein sequence ID" value="WAW10201.1"/>
    <property type="molecule type" value="Genomic_DNA"/>
</dbReference>
<dbReference type="KEGG" id="ovb:NB640_00585"/>